<evidence type="ECO:0000256" key="6">
    <source>
        <dbReference type="PROSITE-ProRule" id="PRU01331"/>
    </source>
</evidence>
<feature type="domain" description="GS catalytic" evidence="8">
    <location>
        <begin position="112"/>
        <end position="421"/>
    </location>
</feature>
<keyword evidence="10" id="KW-1185">Reference proteome</keyword>
<gene>
    <name evidence="9" type="ORF">CUNI_LOCUS15450</name>
</gene>
<evidence type="ECO:0000256" key="4">
    <source>
        <dbReference type="ARBA" id="ARBA00039404"/>
    </source>
</evidence>
<evidence type="ECO:0000313" key="9">
    <source>
        <dbReference type="EMBL" id="CAG5129892.1"/>
    </source>
</evidence>
<comment type="similarity">
    <text evidence="1 6 7">Belongs to the glutamine synthetase family.</text>
</comment>
<proteinExistence type="inferred from homology"/>
<evidence type="ECO:0000259" key="8">
    <source>
        <dbReference type="PROSITE" id="PS51987"/>
    </source>
</evidence>
<evidence type="ECO:0000256" key="2">
    <source>
        <dbReference type="ARBA" id="ARBA00037583"/>
    </source>
</evidence>
<organism evidence="9 10">
    <name type="scientific">Candidula unifasciata</name>
    <dbReference type="NCBI Taxonomy" id="100452"/>
    <lineage>
        <taxon>Eukaryota</taxon>
        <taxon>Metazoa</taxon>
        <taxon>Spiralia</taxon>
        <taxon>Lophotrochozoa</taxon>
        <taxon>Mollusca</taxon>
        <taxon>Gastropoda</taxon>
        <taxon>Heterobranchia</taxon>
        <taxon>Euthyneura</taxon>
        <taxon>Panpulmonata</taxon>
        <taxon>Eupulmonata</taxon>
        <taxon>Stylommatophora</taxon>
        <taxon>Helicina</taxon>
        <taxon>Helicoidea</taxon>
        <taxon>Geomitridae</taxon>
        <taxon>Candidula</taxon>
    </lineage>
</organism>
<name>A0A8S3ZR76_9EUPU</name>
<dbReference type="PANTHER" id="PTHR43407">
    <property type="entry name" value="GLUTAMINE SYNTHETASE"/>
    <property type="match status" value="1"/>
</dbReference>
<comment type="function">
    <text evidence="2">May act as a component of the cytoskeleton or as a chaperone for the reorganization of intermediate filament proteins during terminal differentiation in the lens. Does not seem to have enzymatic activity.</text>
</comment>
<reference evidence="9" key="1">
    <citation type="submission" date="2021-04" db="EMBL/GenBank/DDBJ databases">
        <authorList>
            <consortium name="Molecular Ecology Group"/>
        </authorList>
    </citation>
    <scope>NUCLEOTIDE SEQUENCE</scope>
</reference>
<comment type="caution">
    <text evidence="9">The sequence shown here is derived from an EMBL/GenBank/DDBJ whole genome shotgun (WGS) entry which is preliminary data.</text>
</comment>
<evidence type="ECO:0000256" key="7">
    <source>
        <dbReference type="RuleBase" id="RU000384"/>
    </source>
</evidence>
<dbReference type="SMART" id="SM01230">
    <property type="entry name" value="Gln-synt_C"/>
    <property type="match status" value="1"/>
</dbReference>
<dbReference type="EMBL" id="CAJHNH020003739">
    <property type="protein sequence ID" value="CAG5129892.1"/>
    <property type="molecule type" value="Genomic_DNA"/>
</dbReference>
<evidence type="ECO:0000256" key="1">
    <source>
        <dbReference type="ARBA" id="ARBA00009897"/>
    </source>
</evidence>
<dbReference type="Pfam" id="PF00120">
    <property type="entry name" value="Gln-synt_C"/>
    <property type="match status" value="1"/>
</dbReference>
<dbReference type="Proteomes" id="UP000678393">
    <property type="component" value="Unassembled WGS sequence"/>
</dbReference>
<dbReference type="PROSITE" id="PS51987">
    <property type="entry name" value="GS_CATALYTIC"/>
    <property type="match status" value="1"/>
</dbReference>
<dbReference type="SUPFAM" id="SSF55931">
    <property type="entry name" value="Glutamine synthetase/guanido kinase"/>
    <property type="match status" value="1"/>
</dbReference>
<sequence length="421" mass="47013">MAAISIDDFDFIQMVIHDVHGLPKGRMLAKRRMAGIIKDGHGIYGGICYRGILGELPTHSDFCDKISYGNKLLKPDLSTLRPCPKLGQGKYTVGQVLCRLEELDGSLDTTTPRTAAEIQIERLQNELGLTVRSAFEVEFNIRETKSKQYYGHVVNWAATNVIEGCQDLLFDMVHEMGKRGVHIDSLQTEYGPGQYEVTLDIEEGIQAADNTIELKNTLKTFMKSRGYDATFMTRIDPSLEGSNALHWNHSLWTASGLNAFLDNSKPNKLSELGCHWLAGLIEHAPAMRAFCVPTVNCYREIGQICAPLFANWSRDGRLASFRLKVEGENNVYIENRLPTSASNPYLVLACSLAAGIDGVKRKLALQALEADTVLTEAVGSKLVEYFINCKRTSELREFAAFGDVTDDELLKKEHEYYFENA</sequence>
<dbReference type="PANTHER" id="PTHR43407:SF1">
    <property type="entry name" value="LENGSIN"/>
    <property type="match status" value="1"/>
</dbReference>
<accession>A0A8S3ZR76</accession>
<dbReference type="Gene3D" id="3.30.590.10">
    <property type="entry name" value="Glutamine synthetase/guanido kinase, catalytic domain"/>
    <property type="match status" value="1"/>
</dbReference>
<evidence type="ECO:0000256" key="3">
    <source>
        <dbReference type="ARBA" id="ARBA00038790"/>
    </source>
</evidence>
<comment type="subunit">
    <text evidence="3">Dodecamer. Interacts with BFSP2 and VIM.</text>
</comment>
<dbReference type="GO" id="GO:0004356">
    <property type="term" value="F:glutamine synthetase activity"/>
    <property type="evidence" value="ECO:0007669"/>
    <property type="project" value="InterPro"/>
</dbReference>
<dbReference type="GO" id="GO:0016020">
    <property type="term" value="C:membrane"/>
    <property type="evidence" value="ECO:0007669"/>
    <property type="project" value="TreeGrafter"/>
</dbReference>
<evidence type="ECO:0000313" key="10">
    <source>
        <dbReference type="Proteomes" id="UP000678393"/>
    </source>
</evidence>
<dbReference type="GO" id="GO:0005737">
    <property type="term" value="C:cytoplasm"/>
    <property type="evidence" value="ECO:0007669"/>
    <property type="project" value="TreeGrafter"/>
</dbReference>
<protein>
    <recommendedName>
        <fullName evidence="4">Lengsin</fullName>
    </recommendedName>
    <alternativeName>
        <fullName evidence="5">Glutamate-ammonia ligase domain-containing protein 1</fullName>
    </alternativeName>
</protein>
<dbReference type="InterPro" id="IPR008146">
    <property type="entry name" value="Gln_synth_cat_dom"/>
</dbReference>
<dbReference type="InterPro" id="IPR014746">
    <property type="entry name" value="Gln_synth/guanido_kin_cat_dom"/>
</dbReference>
<evidence type="ECO:0000256" key="5">
    <source>
        <dbReference type="ARBA" id="ARBA00042675"/>
    </source>
</evidence>
<dbReference type="OrthoDB" id="77835at2759"/>
<dbReference type="AlphaFoldDB" id="A0A8S3ZR76"/>